<proteinExistence type="predicted"/>
<reference evidence="2" key="1">
    <citation type="journal article" date="2019" name="Int. J. Syst. Evol. Microbiol.">
        <title>The Global Catalogue of Microorganisms (GCM) 10K type strain sequencing project: providing services to taxonomists for standard genome sequencing and annotation.</title>
        <authorList>
            <consortium name="The Broad Institute Genomics Platform"/>
            <consortium name="The Broad Institute Genome Sequencing Center for Infectious Disease"/>
            <person name="Wu L."/>
            <person name="Ma J."/>
        </authorList>
    </citation>
    <scope>NUCLEOTIDE SEQUENCE [LARGE SCALE GENOMIC DNA]</scope>
    <source>
        <strain evidence="2">JCM 31290</strain>
    </source>
</reference>
<comment type="caution">
    <text evidence="1">The sequence shown here is derived from an EMBL/GenBank/DDBJ whole genome shotgun (WGS) entry which is preliminary data.</text>
</comment>
<organism evidence="1 2">
    <name type="scientific">Streptomyces venetus</name>
    <dbReference type="NCBI Taxonomy" id="1701086"/>
    <lineage>
        <taxon>Bacteria</taxon>
        <taxon>Bacillati</taxon>
        <taxon>Actinomycetota</taxon>
        <taxon>Actinomycetes</taxon>
        <taxon>Kitasatosporales</taxon>
        <taxon>Streptomycetaceae</taxon>
        <taxon>Streptomyces</taxon>
    </lineage>
</organism>
<gene>
    <name evidence="1" type="ORF">GCM10023086_10820</name>
</gene>
<dbReference type="RefSeq" id="WP_345660224.1">
    <property type="nucleotide sequence ID" value="NZ_BAABET010000002.1"/>
</dbReference>
<dbReference type="Proteomes" id="UP001501115">
    <property type="component" value="Unassembled WGS sequence"/>
</dbReference>
<dbReference type="EMBL" id="BAABET010000002">
    <property type="protein sequence ID" value="GAA4296917.1"/>
    <property type="molecule type" value="Genomic_DNA"/>
</dbReference>
<protein>
    <submittedName>
        <fullName evidence="1">Uncharacterized protein</fullName>
    </submittedName>
</protein>
<accession>A0ABP8F7D5</accession>
<evidence type="ECO:0000313" key="2">
    <source>
        <dbReference type="Proteomes" id="UP001501115"/>
    </source>
</evidence>
<evidence type="ECO:0000313" key="1">
    <source>
        <dbReference type="EMBL" id="GAA4296917.1"/>
    </source>
</evidence>
<keyword evidence="2" id="KW-1185">Reference proteome</keyword>
<name>A0ABP8F7D5_9ACTN</name>
<sequence length="111" mass="11853">MKSQPLAAVDTWLPVMEAAGYRCQCAGECGNPHAKADGRCPREHDGYTSKHGHRVRLMAAPADPSTPATKAVTLPADGLRAWCPECYVAAVRRARAQAVPPADDTPGLFEL</sequence>